<reference evidence="1 2" key="1">
    <citation type="journal article" date="2016" name="Genome Announc.">
        <title>Draft Genome Sequence of the Thermotolerant Cyanobacterium Desertifilum sp. IPPAS B-1220.</title>
        <authorList>
            <person name="Mironov K.S."/>
            <person name="Sinetova M.A."/>
            <person name="Bolatkhan K."/>
            <person name="Zayadan B.K."/>
            <person name="Ustinova V.V."/>
            <person name="Kupriyanova E.V."/>
            <person name="Skrypnik A.N."/>
            <person name="Gogoleva N.E."/>
            <person name="Gogolev Y.V."/>
            <person name="Los D.A."/>
        </authorList>
    </citation>
    <scope>NUCLEOTIDE SEQUENCE [LARGE SCALE GENOMIC DNA]</scope>
    <source>
        <strain evidence="1 2">IPPAS B-1220</strain>
    </source>
</reference>
<gene>
    <name evidence="1" type="ORF">BH720_004315</name>
</gene>
<dbReference type="Proteomes" id="UP000095472">
    <property type="component" value="Chromosome"/>
</dbReference>
<name>A0ACD5GX77_9CYAN</name>
<evidence type="ECO:0000313" key="2">
    <source>
        <dbReference type="Proteomes" id="UP000095472"/>
    </source>
</evidence>
<accession>A0ACD5GX77</accession>
<keyword evidence="2" id="KW-1185">Reference proteome</keyword>
<proteinExistence type="predicted"/>
<organism evidence="1 2">
    <name type="scientific">Desertifilum tharense IPPAS B-1220</name>
    <dbReference type="NCBI Taxonomy" id="1781255"/>
    <lineage>
        <taxon>Bacteria</taxon>
        <taxon>Bacillati</taxon>
        <taxon>Cyanobacteriota</taxon>
        <taxon>Cyanophyceae</taxon>
        <taxon>Desertifilales</taxon>
        <taxon>Desertifilaceae</taxon>
        <taxon>Desertifilum</taxon>
    </lineage>
</organism>
<sequence>MWYEPRDPIIRTLAAIFPAMFDPLNEMPAELRSHIRYPIDFFTIQSNQLLIYHMTDPQVFYNREDQWRVPVEIYGGQPQQVESYYLIMRLPNEDAEEFIILHPFTPASRNNLIAWLAVPFRWRTIRSFAAVSIPQTTISLRYPNRLKPELIKIQKFLNKLASGTAKDRGLFKGIY</sequence>
<protein>
    <submittedName>
        <fullName evidence="1">UPF0182 family protein</fullName>
    </submittedName>
</protein>
<dbReference type="EMBL" id="CP182909">
    <property type="protein sequence ID" value="XPM65074.1"/>
    <property type="molecule type" value="Genomic_DNA"/>
</dbReference>
<evidence type="ECO:0000313" key="1">
    <source>
        <dbReference type="EMBL" id="XPM65074.1"/>
    </source>
</evidence>